<reference evidence="1" key="1">
    <citation type="submission" date="2022-07" db="EMBL/GenBank/DDBJ databases">
        <title>The genome of Lyophyllum shimeji provides insight into the initial evolution of ectomycorrhizal fungal genome.</title>
        <authorList>
            <person name="Kobayashi Y."/>
            <person name="Shibata T."/>
            <person name="Hirakawa H."/>
            <person name="Shigenobu S."/>
            <person name="Nishiyama T."/>
            <person name="Yamada A."/>
            <person name="Hasebe M."/>
            <person name="Kawaguchi M."/>
        </authorList>
    </citation>
    <scope>NUCLEOTIDE SEQUENCE</scope>
    <source>
        <strain evidence="1">AT787</strain>
    </source>
</reference>
<gene>
    <name evidence="1" type="ORF">LshimejAT787_1300790</name>
</gene>
<protein>
    <submittedName>
        <fullName evidence="1">Uncharacterized protein</fullName>
    </submittedName>
</protein>
<evidence type="ECO:0000313" key="2">
    <source>
        <dbReference type="Proteomes" id="UP001063166"/>
    </source>
</evidence>
<dbReference type="AlphaFoldDB" id="A0A9P3US04"/>
<dbReference type="Proteomes" id="UP001063166">
    <property type="component" value="Unassembled WGS sequence"/>
</dbReference>
<accession>A0A9P3US04</accession>
<dbReference type="EMBL" id="BRPK01000013">
    <property type="protein sequence ID" value="GLB43178.1"/>
    <property type="molecule type" value="Genomic_DNA"/>
</dbReference>
<organism evidence="1 2">
    <name type="scientific">Lyophyllum shimeji</name>
    <name type="common">Hon-shimeji</name>
    <name type="synonym">Tricholoma shimeji</name>
    <dbReference type="NCBI Taxonomy" id="47721"/>
    <lineage>
        <taxon>Eukaryota</taxon>
        <taxon>Fungi</taxon>
        <taxon>Dikarya</taxon>
        <taxon>Basidiomycota</taxon>
        <taxon>Agaricomycotina</taxon>
        <taxon>Agaricomycetes</taxon>
        <taxon>Agaricomycetidae</taxon>
        <taxon>Agaricales</taxon>
        <taxon>Tricholomatineae</taxon>
        <taxon>Lyophyllaceae</taxon>
        <taxon>Lyophyllum</taxon>
    </lineage>
</organism>
<comment type="caution">
    <text evidence="1">The sequence shown here is derived from an EMBL/GenBank/DDBJ whole genome shotgun (WGS) entry which is preliminary data.</text>
</comment>
<name>A0A9P3US04_LYOSH</name>
<evidence type="ECO:0000313" key="1">
    <source>
        <dbReference type="EMBL" id="GLB43178.1"/>
    </source>
</evidence>
<proteinExistence type="predicted"/>
<sequence length="244" mass="26459">MDGWVYISISPSPSIDITRTDNWKFISPPEVMAILLPSSLCIALTVGGPSGKDFSALHTRPWRVRGTANSGDHRSDAALGPVLVLSIPSLMTHHVSRPCLRTVSAWLTINSSNSLLHGSALMARDGCYRDRYPGGELFVSAVADPHELFSMSFPVYPHPAKSKFEAERALGNRDGDTMLVILRAARNSPTETGSASRTELSNICRCSSWIVDWCKVCGLFKTFGSASRDSWTGCSAVKMPASNV</sequence>
<keyword evidence="2" id="KW-1185">Reference proteome</keyword>